<dbReference type="Pfam" id="PF00126">
    <property type="entry name" value="HTH_1"/>
    <property type="match status" value="1"/>
</dbReference>
<evidence type="ECO:0000313" key="8">
    <source>
        <dbReference type="Proteomes" id="UP000293912"/>
    </source>
</evidence>
<dbReference type="AlphaFoldDB" id="A0A4P6X3M0"/>
<name>A0A4P6X3M0_HYDPS</name>
<dbReference type="GO" id="GO:0003700">
    <property type="term" value="F:DNA-binding transcription factor activity"/>
    <property type="evidence" value="ECO:0007669"/>
    <property type="project" value="InterPro"/>
</dbReference>
<dbReference type="GO" id="GO:0003677">
    <property type="term" value="F:DNA binding"/>
    <property type="evidence" value="ECO:0007669"/>
    <property type="project" value="UniProtKB-KW"/>
</dbReference>
<dbReference type="FunFam" id="1.10.10.10:FF:000001">
    <property type="entry name" value="LysR family transcriptional regulator"/>
    <property type="match status" value="1"/>
</dbReference>
<dbReference type="EMBL" id="CP037867">
    <property type="protein sequence ID" value="QBM29138.1"/>
    <property type="molecule type" value="Genomic_DNA"/>
</dbReference>
<dbReference type="CDD" id="cd05466">
    <property type="entry name" value="PBP2_LTTR_substrate"/>
    <property type="match status" value="1"/>
</dbReference>
<dbReference type="Gene3D" id="3.40.190.10">
    <property type="entry name" value="Periplasmic binding protein-like II"/>
    <property type="match status" value="2"/>
</dbReference>
<sequence length="307" mass="33720">MEFRQIQYFITLYEDGSVTRAARRLHIVQSALSMQMAKLEAEVGQRLFVRTPQGMQPTPEGRRLYRLFLPVVTGYQRAREQVVEATGELSGEVRFGMIVTIAQGVLVDAILEFSPAHPKVELSMTDGFSGDLIDAVALGQLDAAVINKPRRALTLKSETIADEDLLLVMGPAHADVPASLSFSGMSALKLVFPTRRHGLRGIIENFAEAEDVHLSPSLEIDSISAILKLVRESDFCTLLPHVAVRGLLERAEVKVHRFVSPRLRRQIVAVTDPSRPLNPAAAAFLSVLRRHLVGLGSVPPHGDDGRP</sequence>
<dbReference type="KEGG" id="hpse:HPF_15710"/>
<accession>A0A4P6X3M0</accession>
<keyword evidence="5" id="KW-0804">Transcription</keyword>
<keyword evidence="2" id="KW-0805">Transcription regulation</keyword>
<dbReference type="PROSITE" id="PS50931">
    <property type="entry name" value="HTH_LYSR"/>
    <property type="match status" value="1"/>
</dbReference>
<dbReference type="Gene3D" id="1.10.10.10">
    <property type="entry name" value="Winged helix-like DNA-binding domain superfamily/Winged helix DNA-binding domain"/>
    <property type="match status" value="1"/>
</dbReference>
<protein>
    <submittedName>
        <fullName evidence="7">HTH-type transcriptional regulator CynR</fullName>
    </submittedName>
</protein>
<organism evidence="7 8">
    <name type="scientific">Hydrogenophaga pseudoflava</name>
    <name type="common">Pseudomonas carboxydoflava</name>
    <dbReference type="NCBI Taxonomy" id="47421"/>
    <lineage>
        <taxon>Bacteria</taxon>
        <taxon>Pseudomonadati</taxon>
        <taxon>Pseudomonadota</taxon>
        <taxon>Betaproteobacteria</taxon>
        <taxon>Burkholderiales</taxon>
        <taxon>Comamonadaceae</taxon>
        <taxon>Hydrogenophaga</taxon>
    </lineage>
</organism>
<evidence type="ECO:0000259" key="6">
    <source>
        <dbReference type="PROSITE" id="PS50931"/>
    </source>
</evidence>
<keyword evidence="8" id="KW-1185">Reference proteome</keyword>
<evidence type="ECO:0000313" key="7">
    <source>
        <dbReference type="EMBL" id="QBM29138.1"/>
    </source>
</evidence>
<dbReference type="InterPro" id="IPR036390">
    <property type="entry name" value="WH_DNA-bd_sf"/>
</dbReference>
<dbReference type="PANTHER" id="PTHR30293:SF0">
    <property type="entry name" value="NITROGEN ASSIMILATION REGULATORY PROTEIN NAC"/>
    <property type="match status" value="1"/>
</dbReference>
<dbReference type="Pfam" id="PF03466">
    <property type="entry name" value="LysR_substrate"/>
    <property type="match status" value="1"/>
</dbReference>
<evidence type="ECO:0000256" key="5">
    <source>
        <dbReference type="ARBA" id="ARBA00023163"/>
    </source>
</evidence>
<dbReference type="InterPro" id="IPR000847">
    <property type="entry name" value="LysR_HTH_N"/>
</dbReference>
<feature type="domain" description="HTH lysR-type" evidence="6">
    <location>
        <begin position="1"/>
        <end position="58"/>
    </location>
</feature>
<dbReference type="Proteomes" id="UP000293912">
    <property type="component" value="Chromosome"/>
</dbReference>
<comment type="similarity">
    <text evidence="1">Belongs to the LysR transcriptional regulatory family.</text>
</comment>
<dbReference type="PRINTS" id="PR00039">
    <property type="entry name" value="HTHLYSR"/>
</dbReference>
<dbReference type="SUPFAM" id="SSF53850">
    <property type="entry name" value="Periplasmic binding protein-like II"/>
    <property type="match status" value="1"/>
</dbReference>
<evidence type="ECO:0000256" key="4">
    <source>
        <dbReference type="ARBA" id="ARBA00023159"/>
    </source>
</evidence>
<reference evidence="7 8" key="1">
    <citation type="submission" date="2019-03" db="EMBL/GenBank/DDBJ databases">
        <authorList>
            <person name="Sebastian G."/>
            <person name="Baumann P."/>
            <person name="Ruckert C."/>
            <person name="Kalinowski J."/>
            <person name="Nebel B."/>
            <person name="Takors R."/>
            <person name="Blombach B."/>
        </authorList>
    </citation>
    <scope>NUCLEOTIDE SEQUENCE [LARGE SCALE GENOMIC DNA]</scope>
    <source>
        <strain evidence="7 8">DSM 1084</strain>
    </source>
</reference>
<evidence type="ECO:0000256" key="2">
    <source>
        <dbReference type="ARBA" id="ARBA00023015"/>
    </source>
</evidence>
<evidence type="ECO:0000256" key="1">
    <source>
        <dbReference type="ARBA" id="ARBA00009437"/>
    </source>
</evidence>
<dbReference type="InterPro" id="IPR005119">
    <property type="entry name" value="LysR_subst-bd"/>
</dbReference>
<dbReference type="InterPro" id="IPR036388">
    <property type="entry name" value="WH-like_DNA-bd_sf"/>
</dbReference>
<dbReference type="SUPFAM" id="SSF46785">
    <property type="entry name" value="Winged helix' DNA-binding domain"/>
    <property type="match status" value="1"/>
</dbReference>
<dbReference type="GO" id="GO:2000142">
    <property type="term" value="P:regulation of DNA-templated transcription initiation"/>
    <property type="evidence" value="ECO:0007669"/>
    <property type="project" value="TreeGrafter"/>
</dbReference>
<keyword evidence="4" id="KW-0010">Activator</keyword>
<evidence type="ECO:0000256" key="3">
    <source>
        <dbReference type="ARBA" id="ARBA00023125"/>
    </source>
</evidence>
<keyword evidence="3" id="KW-0238">DNA-binding</keyword>
<dbReference type="PANTHER" id="PTHR30293">
    <property type="entry name" value="TRANSCRIPTIONAL REGULATORY PROTEIN NAC-RELATED"/>
    <property type="match status" value="1"/>
</dbReference>
<gene>
    <name evidence="7" type="primary">cynR3</name>
    <name evidence="7" type="ORF">HPF_15710</name>
</gene>
<proteinExistence type="inferred from homology"/>